<dbReference type="EMBL" id="CP037452">
    <property type="protein sequence ID" value="QDV53965.1"/>
    <property type="molecule type" value="Genomic_DNA"/>
</dbReference>
<organism evidence="1 2">
    <name type="scientific">Gimesia fumaroli</name>
    <dbReference type="NCBI Taxonomy" id="2527976"/>
    <lineage>
        <taxon>Bacteria</taxon>
        <taxon>Pseudomonadati</taxon>
        <taxon>Planctomycetota</taxon>
        <taxon>Planctomycetia</taxon>
        <taxon>Planctomycetales</taxon>
        <taxon>Planctomycetaceae</taxon>
        <taxon>Gimesia</taxon>
    </lineage>
</organism>
<proteinExistence type="predicted"/>
<keyword evidence="2" id="KW-1185">Reference proteome</keyword>
<evidence type="ECO:0000313" key="1">
    <source>
        <dbReference type="EMBL" id="QDV53965.1"/>
    </source>
</evidence>
<dbReference type="RefSeq" id="WP_145313783.1">
    <property type="nucleotide sequence ID" value="NZ_CP037452.1"/>
</dbReference>
<evidence type="ECO:0000313" key="2">
    <source>
        <dbReference type="Proteomes" id="UP000318313"/>
    </source>
</evidence>
<reference evidence="1 2" key="1">
    <citation type="submission" date="2019-03" db="EMBL/GenBank/DDBJ databases">
        <title>Deep-cultivation of Planctomycetes and their phenomic and genomic characterization uncovers novel biology.</title>
        <authorList>
            <person name="Wiegand S."/>
            <person name="Jogler M."/>
            <person name="Boedeker C."/>
            <person name="Pinto D."/>
            <person name="Vollmers J."/>
            <person name="Rivas-Marin E."/>
            <person name="Kohn T."/>
            <person name="Peeters S.H."/>
            <person name="Heuer A."/>
            <person name="Rast P."/>
            <person name="Oberbeckmann S."/>
            <person name="Bunk B."/>
            <person name="Jeske O."/>
            <person name="Meyerdierks A."/>
            <person name="Storesund J.E."/>
            <person name="Kallscheuer N."/>
            <person name="Luecker S."/>
            <person name="Lage O.M."/>
            <person name="Pohl T."/>
            <person name="Merkel B.J."/>
            <person name="Hornburger P."/>
            <person name="Mueller R.-W."/>
            <person name="Bruemmer F."/>
            <person name="Labrenz M."/>
            <person name="Spormann A.M."/>
            <person name="Op den Camp H."/>
            <person name="Overmann J."/>
            <person name="Amann R."/>
            <person name="Jetten M.S.M."/>
            <person name="Mascher T."/>
            <person name="Medema M.H."/>
            <person name="Devos D.P."/>
            <person name="Kaster A.-K."/>
            <person name="Ovreas L."/>
            <person name="Rohde M."/>
            <person name="Galperin M.Y."/>
            <person name="Jogler C."/>
        </authorList>
    </citation>
    <scope>NUCLEOTIDE SEQUENCE [LARGE SCALE GENOMIC DNA]</scope>
    <source>
        <strain evidence="1 2">Enr17</strain>
    </source>
</reference>
<sequence length="82" mass="9225">MNHFKEIRAAYDKGILTSDEAVVKILYGLTMETSLQDLQESGPELISILREFLNDYGSLVPRNTGAVLVTREQMQIARALLK</sequence>
<dbReference type="Proteomes" id="UP000318313">
    <property type="component" value="Chromosome"/>
</dbReference>
<name>A0A518ILP5_9PLAN</name>
<gene>
    <name evidence="1" type="ORF">Enr17x_60480</name>
</gene>
<dbReference type="AlphaFoldDB" id="A0A518ILP5"/>
<protein>
    <submittedName>
        <fullName evidence="1">Uncharacterized protein</fullName>
    </submittedName>
</protein>
<dbReference type="OrthoDB" id="9894237at2"/>
<accession>A0A518ILP5</accession>
<dbReference type="KEGG" id="gfm:Enr17x_60480"/>